<dbReference type="InterPro" id="IPR000873">
    <property type="entry name" value="AMP-dep_synth/lig_dom"/>
</dbReference>
<reference evidence="7" key="1">
    <citation type="submission" date="2020-05" db="EMBL/GenBank/DDBJ databases">
        <authorList>
            <person name="Chiriac C."/>
            <person name="Salcher M."/>
            <person name="Ghai R."/>
            <person name="Kavagutti S V."/>
        </authorList>
    </citation>
    <scope>NUCLEOTIDE SEQUENCE</scope>
</reference>
<evidence type="ECO:0000259" key="5">
    <source>
        <dbReference type="Pfam" id="PF00501"/>
    </source>
</evidence>
<dbReference type="GO" id="GO:0005524">
    <property type="term" value="F:ATP binding"/>
    <property type="evidence" value="ECO:0007669"/>
    <property type="project" value="UniProtKB-KW"/>
</dbReference>
<dbReference type="Pfam" id="PF00501">
    <property type="entry name" value="AMP-binding"/>
    <property type="match status" value="1"/>
</dbReference>
<dbReference type="InterPro" id="IPR042099">
    <property type="entry name" value="ANL_N_sf"/>
</dbReference>
<dbReference type="PANTHER" id="PTHR43107">
    <property type="entry name" value="LONG-CHAIN FATTY ACID TRANSPORT PROTEIN"/>
    <property type="match status" value="1"/>
</dbReference>
<dbReference type="Gene3D" id="3.40.50.12780">
    <property type="entry name" value="N-terminal domain of ligase-like"/>
    <property type="match status" value="1"/>
</dbReference>
<name>A0A6J7GWS6_9ZZZZ</name>
<sequence length="519" mass="57172">MAPTRSNVEQLIRQRAQEHPTAVWLHWRDETYTWSDVLSASQRFAVGLRERGLEPGDRVAVLLPNCPEFLWAHFGILFAGGLSVPVNTSQRGVVLQHILSDSDVKFAVFAEELRDVVLGATAECANLTTLITLGGDTDARVRHCVDDLLSAADEMLPPIEHPGGVGIMYTSGTTGAPKGVVSAAYDLTALHILLSASGVQPGETIYTPLPLYHGNALTVSAIGSMLMDAQLALGERFSASRFWDECIRYHAVSFNALGGMIPILLKQPERPSDPDNPVRVVLSAGAPSDDRWPQFEKRFDVKLVEWFGMVDSPGNLINLEGRVGSMGKPMSGVTFSVLGDDGQEVGPGVVGELVFAHDKGRLTWYHNKPELTEQAYSGGWFHSGDLAETDIDGFFYYRGRKKESMRRRGENISSWEVETCVNRHPSVVESAAFGVPSDIGEDEVMVVIVPQPGVTIHPEEIIAWCSEHLAYFAVPRYVEFIDNLPKTDTQRVQYGVLKQRGRTENTWDREASGVTVVRR</sequence>
<feature type="domain" description="AMP-dependent synthetase/ligase" evidence="5">
    <location>
        <begin position="13"/>
        <end position="356"/>
    </location>
</feature>
<proteinExistence type="inferred from homology"/>
<evidence type="ECO:0000256" key="1">
    <source>
        <dbReference type="ARBA" id="ARBA00006432"/>
    </source>
</evidence>
<evidence type="ECO:0000256" key="4">
    <source>
        <dbReference type="ARBA" id="ARBA00022840"/>
    </source>
</evidence>
<comment type="similarity">
    <text evidence="1">Belongs to the ATP-dependent AMP-binding enzyme family.</text>
</comment>
<dbReference type="Pfam" id="PF13193">
    <property type="entry name" value="AMP-binding_C"/>
    <property type="match status" value="1"/>
</dbReference>
<dbReference type="InterPro" id="IPR025110">
    <property type="entry name" value="AMP-bd_C"/>
</dbReference>
<dbReference type="InterPro" id="IPR020845">
    <property type="entry name" value="AMP-binding_CS"/>
</dbReference>
<keyword evidence="2" id="KW-0436">Ligase</keyword>
<evidence type="ECO:0000256" key="2">
    <source>
        <dbReference type="ARBA" id="ARBA00022598"/>
    </source>
</evidence>
<keyword evidence="3" id="KW-0547">Nucleotide-binding</keyword>
<keyword evidence="4" id="KW-0067">ATP-binding</keyword>
<dbReference type="GO" id="GO:0005324">
    <property type="term" value="F:long-chain fatty acid transmembrane transporter activity"/>
    <property type="evidence" value="ECO:0007669"/>
    <property type="project" value="TreeGrafter"/>
</dbReference>
<evidence type="ECO:0000256" key="3">
    <source>
        <dbReference type="ARBA" id="ARBA00022741"/>
    </source>
</evidence>
<dbReference type="GO" id="GO:0044539">
    <property type="term" value="P:long-chain fatty acid import into cell"/>
    <property type="evidence" value="ECO:0007669"/>
    <property type="project" value="TreeGrafter"/>
</dbReference>
<evidence type="ECO:0000313" key="7">
    <source>
        <dbReference type="EMBL" id="CAB4911286.1"/>
    </source>
</evidence>
<evidence type="ECO:0000259" key="6">
    <source>
        <dbReference type="Pfam" id="PF13193"/>
    </source>
</evidence>
<accession>A0A6J7GWS6</accession>
<protein>
    <submittedName>
        <fullName evidence="7">Unannotated protein</fullName>
    </submittedName>
</protein>
<dbReference type="EMBL" id="CAFBMR010000024">
    <property type="protein sequence ID" value="CAB4911286.1"/>
    <property type="molecule type" value="Genomic_DNA"/>
</dbReference>
<dbReference type="PROSITE" id="PS00455">
    <property type="entry name" value="AMP_BINDING"/>
    <property type="match status" value="1"/>
</dbReference>
<feature type="domain" description="AMP-binding enzyme C-terminal" evidence="6">
    <location>
        <begin position="416"/>
        <end position="489"/>
    </location>
</feature>
<dbReference type="GO" id="GO:0004467">
    <property type="term" value="F:long-chain fatty acid-CoA ligase activity"/>
    <property type="evidence" value="ECO:0007669"/>
    <property type="project" value="TreeGrafter"/>
</dbReference>
<dbReference type="PANTHER" id="PTHR43107:SF15">
    <property type="entry name" value="FATTY ACID TRANSPORT PROTEIN 3, ISOFORM A"/>
    <property type="match status" value="1"/>
</dbReference>
<dbReference type="AlphaFoldDB" id="A0A6J7GWS6"/>
<gene>
    <name evidence="7" type="ORF">UFOPK3610_00815</name>
</gene>
<dbReference type="GO" id="GO:0005886">
    <property type="term" value="C:plasma membrane"/>
    <property type="evidence" value="ECO:0007669"/>
    <property type="project" value="TreeGrafter"/>
</dbReference>
<dbReference type="InterPro" id="IPR045851">
    <property type="entry name" value="AMP-bd_C_sf"/>
</dbReference>
<dbReference type="Gene3D" id="3.30.300.30">
    <property type="match status" value="1"/>
</dbReference>
<organism evidence="7">
    <name type="scientific">freshwater metagenome</name>
    <dbReference type="NCBI Taxonomy" id="449393"/>
    <lineage>
        <taxon>unclassified sequences</taxon>
        <taxon>metagenomes</taxon>
        <taxon>ecological metagenomes</taxon>
    </lineage>
</organism>
<dbReference type="SUPFAM" id="SSF56801">
    <property type="entry name" value="Acetyl-CoA synthetase-like"/>
    <property type="match status" value="1"/>
</dbReference>